<reference evidence="3 4" key="1">
    <citation type="journal article" date="2016" name="Int. J. Syst. Evol. Microbiol.">
        <title>Panacibacter ginsenosidivorans gen. nov., sp. nov., with ginsenoside converting activity isolated from soil of a ginseng field.</title>
        <authorList>
            <person name="Siddiqi M.Z."/>
            <person name="Muhammad Shafi S."/>
            <person name="Choi K.D."/>
            <person name="Im W.T."/>
        </authorList>
    </citation>
    <scope>NUCLEOTIDE SEQUENCE [LARGE SCALE GENOMIC DNA]</scope>
    <source>
        <strain evidence="3 4">Gsoil1550</strain>
    </source>
</reference>
<dbReference type="InterPro" id="IPR010998">
    <property type="entry name" value="Integrase_recombinase_N"/>
</dbReference>
<dbReference type="RefSeq" id="WP_147192041.1">
    <property type="nucleotide sequence ID" value="NZ_CP042435.1"/>
</dbReference>
<evidence type="ECO:0000259" key="2">
    <source>
        <dbReference type="Pfam" id="PF13102"/>
    </source>
</evidence>
<sequence length="116" mass="13727">MSIHFGEKCFWEDRSKRTLLGVFKLSILDLDKLAVKRIYKKFTLVKYRSTEKHLIEYMNLRNNGCDVLLTDLRIDFVSKFEFYLQAIKGLSINSSGKMIKNLKKVVRDCVDKDWLD</sequence>
<evidence type="ECO:0000256" key="1">
    <source>
        <dbReference type="ARBA" id="ARBA00023125"/>
    </source>
</evidence>
<evidence type="ECO:0000313" key="3">
    <source>
        <dbReference type="EMBL" id="QEC69217.1"/>
    </source>
</evidence>
<dbReference type="EMBL" id="CP042435">
    <property type="protein sequence ID" value="QEC69217.1"/>
    <property type="molecule type" value="Genomic_DNA"/>
</dbReference>
<dbReference type="InterPro" id="IPR025269">
    <property type="entry name" value="SAM-like_dom"/>
</dbReference>
<keyword evidence="4" id="KW-1185">Reference proteome</keyword>
<organism evidence="3 4">
    <name type="scientific">Panacibacter ginsenosidivorans</name>
    <dbReference type="NCBI Taxonomy" id="1813871"/>
    <lineage>
        <taxon>Bacteria</taxon>
        <taxon>Pseudomonadati</taxon>
        <taxon>Bacteroidota</taxon>
        <taxon>Chitinophagia</taxon>
        <taxon>Chitinophagales</taxon>
        <taxon>Chitinophagaceae</taxon>
        <taxon>Panacibacter</taxon>
    </lineage>
</organism>
<dbReference type="Pfam" id="PF13102">
    <property type="entry name" value="Phage_int_SAM_5"/>
    <property type="match status" value="1"/>
</dbReference>
<accession>A0A5B8VCF9</accession>
<gene>
    <name evidence="3" type="ORF">FRZ67_18565</name>
</gene>
<dbReference type="Gene3D" id="1.10.150.130">
    <property type="match status" value="1"/>
</dbReference>
<keyword evidence="1" id="KW-0238">DNA-binding</keyword>
<feature type="domain" description="Phage integrase SAM-like" evidence="2">
    <location>
        <begin position="40"/>
        <end position="116"/>
    </location>
</feature>
<dbReference type="OrthoDB" id="892893at2"/>
<dbReference type="AlphaFoldDB" id="A0A5B8VCF9"/>
<proteinExistence type="predicted"/>
<name>A0A5B8VCF9_9BACT</name>
<dbReference type="Proteomes" id="UP000321533">
    <property type="component" value="Chromosome"/>
</dbReference>
<dbReference type="GO" id="GO:0003677">
    <property type="term" value="F:DNA binding"/>
    <property type="evidence" value="ECO:0007669"/>
    <property type="project" value="UniProtKB-KW"/>
</dbReference>
<dbReference type="KEGG" id="pgin:FRZ67_18565"/>
<protein>
    <recommendedName>
        <fullName evidence="2">Phage integrase SAM-like domain-containing protein</fullName>
    </recommendedName>
</protein>
<evidence type="ECO:0000313" key="4">
    <source>
        <dbReference type="Proteomes" id="UP000321533"/>
    </source>
</evidence>